<gene>
    <name evidence="1" type="ORF">OHV25_01045</name>
</gene>
<sequence>MVPPRARTWAPRGHALVVRVPGSRGGRVSMAGLLCYQTGTAHD</sequence>
<accession>A0AAU2HFT7</accession>
<protein>
    <submittedName>
        <fullName evidence="1">Uncharacterized protein</fullName>
    </submittedName>
</protein>
<organism evidence="1">
    <name type="scientific">Streptomyces sp. NBC_00060</name>
    <dbReference type="NCBI Taxonomy" id="2975636"/>
    <lineage>
        <taxon>Bacteria</taxon>
        <taxon>Bacillati</taxon>
        <taxon>Actinomycetota</taxon>
        <taxon>Actinomycetes</taxon>
        <taxon>Kitasatosporales</taxon>
        <taxon>Streptomycetaceae</taxon>
        <taxon>Streptomyces</taxon>
    </lineage>
</organism>
<dbReference type="EMBL" id="CP108253">
    <property type="protein sequence ID" value="WTU45749.1"/>
    <property type="molecule type" value="Genomic_DNA"/>
</dbReference>
<proteinExistence type="predicted"/>
<dbReference type="AlphaFoldDB" id="A0AAU2HFT7"/>
<name>A0AAU2HFT7_9ACTN</name>
<reference evidence="1" key="1">
    <citation type="submission" date="2022-10" db="EMBL/GenBank/DDBJ databases">
        <title>The complete genomes of actinobacterial strains from the NBC collection.</title>
        <authorList>
            <person name="Joergensen T.S."/>
            <person name="Alvarez Arevalo M."/>
            <person name="Sterndorff E.B."/>
            <person name="Faurdal D."/>
            <person name="Vuksanovic O."/>
            <person name="Mourched A.-S."/>
            <person name="Charusanti P."/>
            <person name="Shaw S."/>
            <person name="Blin K."/>
            <person name="Weber T."/>
        </authorList>
    </citation>
    <scope>NUCLEOTIDE SEQUENCE</scope>
    <source>
        <strain evidence="1">NBC_00060</strain>
    </source>
</reference>
<evidence type="ECO:0000313" key="1">
    <source>
        <dbReference type="EMBL" id="WTU45749.1"/>
    </source>
</evidence>